<organism evidence="2">
    <name type="scientific">Tanacetum cinerariifolium</name>
    <name type="common">Dalmatian daisy</name>
    <name type="synonym">Chrysanthemum cinerariifolium</name>
    <dbReference type="NCBI Taxonomy" id="118510"/>
    <lineage>
        <taxon>Eukaryota</taxon>
        <taxon>Viridiplantae</taxon>
        <taxon>Streptophyta</taxon>
        <taxon>Embryophyta</taxon>
        <taxon>Tracheophyta</taxon>
        <taxon>Spermatophyta</taxon>
        <taxon>Magnoliopsida</taxon>
        <taxon>eudicotyledons</taxon>
        <taxon>Gunneridae</taxon>
        <taxon>Pentapetalae</taxon>
        <taxon>asterids</taxon>
        <taxon>campanulids</taxon>
        <taxon>Asterales</taxon>
        <taxon>Asteraceae</taxon>
        <taxon>Asteroideae</taxon>
        <taxon>Anthemideae</taxon>
        <taxon>Anthemidinae</taxon>
        <taxon>Tanacetum</taxon>
    </lineage>
</organism>
<comment type="caution">
    <text evidence="2">The sequence shown here is derived from an EMBL/GenBank/DDBJ whole genome shotgun (WGS) entry which is preliminary data.</text>
</comment>
<dbReference type="EMBL" id="BKCJ011190132">
    <property type="protein sequence ID" value="GFD01246.1"/>
    <property type="molecule type" value="Genomic_DNA"/>
</dbReference>
<reference evidence="2" key="1">
    <citation type="journal article" date="2019" name="Sci. Rep.">
        <title>Draft genome of Tanacetum cinerariifolium, the natural source of mosquito coil.</title>
        <authorList>
            <person name="Yamashiro T."/>
            <person name="Shiraishi A."/>
            <person name="Satake H."/>
            <person name="Nakayama K."/>
        </authorList>
    </citation>
    <scope>NUCLEOTIDE SEQUENCE</scope>
</reference>
<feature type="non-terminal residue" evidence="2">
    <location>
        <position position="173"/>
    </location>
</feature>
<dbReference type="AlphaFoldDB" id="A0A699SX70"/>
<proteinExistence type="predicted"/>
<evidence type="ECO:0000256" key="1">
    <source>
        <dbReference type="SAM" id="MobiDB-lite"/>
    </source>
</evidence>
<feature type="non-terminal residue" evidence="2">
    <location>
        <position position="1"/>
    </location>
</feature>
<gene>
    <name evidence="2" type="ORF">Tci_873215</name>
</gene>
<evidence type="ECO:0000313" key="2">
    <source>
        <dbReference type="EMBL" id="GFD01246.1"/>
    </source>
</evidence>
<protein>
    <submittedName>
        <fullName evidence="2">Uncharacterized protein</fullName>
    </submittedName>
</protein>
<feature type="region of interest" description="Disordered" evidence="1">
    <location>
        <begin position="24"/>
        <end position="49"/>
    </location>
</feature>
<feature type="compositionally biased region" description="Polar residues" evidence="1">
    <location>
        <begin position="38"/>
        <end position="49"/>
    </location>
</feature>
<name>A0A699SX70_TANCI</name>
<accession>A0A699SX70</accession>
<sequence length="173" mass="18304">LRVNSPSFSGRIVPLFDTMLVHQGEGSRTPTEPHYTPSPETDPSYHTTSSMPLPSITTAPIPPVTQTKTTPIRQYTRRARIAQSSALFQLSIDEGEAATKKISDDSEELARVLTSMDAATVVAGGINVPIGSGFIPTASPPVGDIPTSSDNVPTASPVFATAIVVTPYSRRKG</sequence>